<dbReference type="PANTHER" id="PTHR24171">
    <property type="entry name" value="ANKYRIN REPEAT DOMAIN-CONTAINING PROTEIN 39-RELATED"/>
    <property type="match status" value="1"/>
</dbReference>
<evidence type="ECO:0000256" key="2">
    <source>
        <dbReference type="ARBA" id="ARBA00023043"/>
    </source>
</evidence>
<dbReference type="InterPro" id="IPR040782">
    <property type="entry name" value="KfrB"/>
</dbReference>
<gene>
    <name evidence="6" type="ORF">BLA13014_04580</name>
</gene>
<dbReference type="AlphaFoldDB" id="A0A6P2NT96"/>
<feature type="repeat" description="ANK" evidence="3">
    <location>
        <begin position="44"/>
        <end position="72"/>
    </location>
</feature>
<accession>A0A6P2NT96</accession>
<keyword evidence="1" id="KW-0677">Repeat</keyword>
<proteinExistence type="predicted"/>
<dbReference type="Pfam" id="PF18790">
    <property type="entry name" value="KfrB"/>
    <property type="match status" value="1"/>
</dbReference>
<dbReference type="SMART" id="SM00248">
    <property type="entry name" value="ANK"/>
    <property type="match status" value="5"/>
</dbReference>
<sequence>MPNHVNESGEVALMDALAADDLKTAKEIMSTQKISVTVRDWTRSNMSPLAYAVRRNDAEFVAELIEAGADVNGFAFGDIPLIALANAECAEQLARAGADVNAPIKRDSSSLGLVQGATALIKAAHRDDGKLVAKLIDLGADINAVDRFGRTALHYAARSNGVAAKQLLAAGADLLAEDRFGKTPTFYDAAPQLKPVDLRQQGAAVRSAVPPTEQRATARPAKLARLALGTAAEEELLQALNGFEYTVGDKLSLDHGEFLYLNGKDVLGEGSQFAVVPRSMSLPVTRFSDEGDLESYLADQQLASRDRSAVHAFFLISQQRDGLAHEQIAAPPENAIIGIARTVSQDAINLNEYISRIEHDGGLSVGHGTQDGPETLLQGRYVRDGAGQYRRLGEEQIALVDEGDKIRFVDKQTDTFHAAGELAGAKKWQAIQVTGSEKFCADAWFSARLAGLDVIGYEPTAKDLDRLETAVERGFSKAFADTPRHLTAANHAREVPNEGPPLASTLHPLAVSGTHIGKITALSDNHLEQKVGRDPRNVVVHDRSVLSGDPVDVGQVVTIKYELGKGVLSNHDLAVEQRGVGR</sequence>
<dbReference type="Gene3D" id="1.25.40.20">
    <property type="entry name" value="Ankyrin repeat-containing domain"/>
    <property type="match status" value="2"/>
</dbReference>
<dbReference type="InterPro" id="IPR002110">
    <property type="entry name" value="Ankyrin_rpt"/>
</dbReference>
<keyword evidence="2 3" id="KW-0040">ANK repeat</keyword>
<dbReference type="PROSITE" id="PS50297">
    <property type="entry name" value="ANK_REP_REGION"/>
    <property type="match status" value="2"/>
</dbReference>
<evidence type="ECO:0000259" key="4">
    <source>
        <dbReference type="Pfam" id="PF18790"/>
    </source>
</evidence>
<organism evidence="6 7">
    <name type="scientific">Burkholderia aenigmatica</name>
    <dbReference type="NCBI Taxonomy" id="2015348"/>
    <lineage>
        <taxon>Bacteria</taxon>
        <taxon>Pseudomonadati</taxon>
        <taxon>Pseudomonadota</taxon>
        <taxon>Betaproteobacteria</taxon>
        <taxon>Burkholderiales</taxon>
        <taxon>Burkholderiaceae</taxon>
        <taxon>Burkholderia</taxon>
        <taxon>Burkholderia cepacia complex</taxon>
    </lineage>
</organism>
<dbReference type="Pfam" id="PF12796">
    <property type="entry name" value="Ank_2"/>
    <property type="match status" value="1"/>
</dbReference>
<feature type="domain" description="KfrB" evidence="4">
    <location>
        <begin position="514"/>
        <end position="568"/>
    </location>
</feature>
<dbReference type="InterPro" id="IPR036770">
    <property type="entry name" value="Ankyrin_rpt-contain_sf"/>
</dbReference>
<dbReference type="RefSeq" id="WP_175024176.1">
    <property type="nucleotide sequence ID" value="NZ_CABVQC010000033.1"/>
</dbReference>
<dbReference type="Proteomes" id="UP000494261">
    <property type="component" value="Unassembled WGS sequence"/>
</dbReference>
<evidence type="ECO:0000313" key="6">
    <source>
        <dbReference type="EMBL" id="VWB97943.1"/>
    </source>
</evidence>
<dbReference type="SUPFAM" id="SSF48403">
    <property type="entry name" value="Ankyrin repeat"/>
    <property type="match status" value="1"/>
</dbReference>
<evidence type="ECO:0000259" key="5">
    <source>
        <dbReference type="Pfam" id="PF18821"/>
    </source>
</evidence>
<feature type="domain" description="Large polyvalent protein-associated" evidence="5">
    <location>
        <begin position="378"/>
        <end position="469"/>
    </location>
</feature>
<dbReference type="Pfam" id="PF00023">
    <property type="entry name" value="Ank"/>
    <property type="match status" value="1"/>
</dbReference>
<name>A0A6P2NT96_9BURK</name>
<dbReference type="Pfam" id="PF18821">
    <property type="entry name" value="LPD7"/>
    <property type="match status" value="1"/>
</dbReference>
<feature type="repeat" description="ANK" evidence="3">
    <location>
        <begin position="115"/>
        <end position="147"/>
    </location>
</feature>
<dbReference type="PROSITE" id="PS50088">
    <property type="entry name" value="ANK_REPEAT"/>
    <property type="match status" value="2"/>
</dbReference>
<reference evidence="6 7" key="1">
    <citation type="submission" date="2019-09" db="EMBL/GenBank/DDBJ databases">
        <authorList>
            <person name="Depoorter E."/>
        </authorList>
    </citation>
    <scope>NUCLEOTIDE SEQUENCE [LARGE SCALE GENOMIC DNA]</scope>
    <source>
        <strain evidence="6">LMG 13014</strain>
    </source>
</reference>
<evidence type="ECO:0000256" key="1">
    <source>
        <dbReference type="ARBA" id="ARBA00022737"/>
    </source>
</evidence>
<dbReference type="EMBL" id="CABVQC010000033">
    <property type="protein sequence ID" value="VWB97943.1"/>
    <property type="molecule type" value="Genomic_DNA"/>
</dbReference>
<dbReference type="InterPro" id="IPR040677">
    <property type="entry name" value="LPD7"/>
</dbReference>
<evidence type="ECO:0000313" key="7">
    <source>
        <dbReference type="Proteomes" id="UP000494261"/>
    </source>
</evidence>
<evidence type="ECO:0000256" key="3">
    <source>
        <dbReference type="PROSITE-ProRule" id="PRU00023"/>
    </source>
</evidence>
<protein>
    <submittedName>
        <fullName evidence="6">DNA primase, DNA transfer TraO-like protein</fullName>
    </submittedName>
</protein>